<reference evidence="4 5" key="1">
    <citation type="submission" date="2014-11" db="EMBL/GenBank/DDBJ databases">
        <title>Genetic blueprint of the zoonotic pathogen Toxocara canis.</title>
        <authorList>
            <person name="Zhu X.-Q."/>
            <person name="Korhonen P.K."/>
            <person name="Cai H."/>
            <person name="Young N.D."/>
            <person name="Nejsum P."/>
            <person name="von Samson-Himmelstjerna G."/>
            <person name="Boag P.R."/>
            <person name="Tan P."/>
            <person name="Li Q."/>
            <person name="Min J."/>
            <person name="Yang Y."/>
            <person name="Wang X."/>
            <person name="Fang X."/>
            <person name="Hall R.S."/>
            <person name="Hofmann A."/>
            <person name="Sternberg P.W."/>
            <person name="Jex A.R."/>
            <person name="Gasser R.B."/>
        </authorList>
    </citation>
    <scope>NUCLEOTIDE SEQUENCE [LARGE SCALE GENOMIC DNA]</scope>
    <source>
        <strain evidence="4">PN_DK_2014</strain>
    </source>
</reference>
<dbReference type="AlphaFoldDB" id="A0A0B2VNZ5"/>
<accession>A0A0B2VNZ5</accession>
<dbReference type="OrthoDB" id="6359816at2759"/>
<keyword evidence="1" id="KW-0863">Zinc-finger</keyword>
<evidence type="ECO:0000313" key="4">
    <source>
        <dbReference type="EMBL" id="KHN83109.1"/>
    </source>
</evidence>
<dbReference type="InterPro" id="IPR036236">
    <property type="entry name" value="Znf_C2H2_sf"/>
</dbReference>
<organism evidence="4 5">
    <name type="scientific">Toxocara canis</name>
    <name type="common">Canine roundworm</name>
    <dbReference type="NCBI Taxonomy" id="6265"/>
    <lineage>
        <taxon>Eukaryota</taxon>
        <taxon>Metazoa</taxon>
        <taxon>Ecdysozoa</taxon>
        <taxon>Nematoda</taxon>
        <taxon>Chromadorea</taxon>
        <taxon>Rhabditida</taxon>
        <taxon>Spirurina</taxon>
        <taxon>Ascaridomorpha</taxon>
        <taxon>Ascaridoidea</taxon>
        <taxon>Toxocaridae</taxon>
        <taxon>Toxocara</taxon>
    </lineage>
</organism>
<feature type="domain" description="C2H2-type" evidence="3">
    <location>
        <begin position="129"/>
        <end position="157"/>
    </location>
</feature>
<dbReference type="Gene3D" id="3.30.160.60">
    <property type="entry name" value="Classic Zinc Finger"/>
    <property type="match status" value="1"/>
</dbReference>
<proteinExistence type="predicted"/>
<dbReference type="OMA" id="HGNFRTV"/>
<evidence type="ECO:0000259" key="3">
    <source>
        <dbReference type="PROSITE" id="PS50157"/>
    </source>
</evidence>
<sequence>MDTVILNAGHSQLEEQLKIAAACGVAEKNANEENADVDVDDDAELTVDDVNEGAHDHSMTSSSSDHDDSSPDSPPSSTQRLLGDEFVKTLEQISKQQAAQLATNAGEAHVSQGGNYRTELKRPDLKGTFRCSICQKIFCHSSSLSRHRMQAHFKSYTCTLCRKEITSKCV</sequence>
<dbReference type="STRING" id="6265.A0A0B2VNZ5"/>
<dbReference type="Proteomes" id="UP000031036">
    <property type="component" value="Unassembled WGS sequence"/>
</dbReference>
<keyword evidence="1" id="KW-0862">Zinc</keyword>
<dbReference type="SUPFAM" id="SSF57667">
    <property type="entry name" value="beta-beta-alpha zinc fingers"/>
    <property type="match status" value="1"/>
</dbReference>
<dbReference type="PROSITE" id="PS00028">
    <property type="entry name" value="ZINC_FINGER_C2H2_1"/>
    <property type="match status" value="1"/>
</dbReference>
<dbReference type="GO" id="GO:0008270">
    <property type="term" value="F:zinc ion binding"/>
    <property type="evidence" value="ECO:0007669"/>
    <property type="project" value="UniProtKB-KW"/>
</dbReference>
<gene>
    <name evidence="4" type="primary">C06E1.8</name>
    <name evidence="4" type="ORF">Tcan_10701</name>
</gene>
<evidence type="ECO:0000256" key="2">
    <source>
        <dbReference type="SAM" id="MobiDB-lite"/>
    </source>
</evidence>
<feature type="region of interest" description="Disordered" evidence="2">
    <location>
        <begin position="52"/>
        <end position="82"/>
    </location>
</feature>
<feature type="compositionally biased region" description="Basic and acidic residues" evidence="2">
    <location>
        <begin position="52"/>
        <end position="69"/>
    </location>
</feature>
<protein>
    <submittedName>
        <fullName evidence="4">Putative zinc finger protein C06E1.8</fullName>
    </submittedName>
</protein>
<evidence type="ECO:0000313" key="5">
    <source>
        <dbReference type="Proteomes" id="UP000031036"/>
    </source>
</evidence>
<dbReference type="EMBL" id="JPKZ01001219">
    <property type="protein sequence ID" value="KHN83109.1"/>
    <property type="molecule type" value="Genomic_DNA"/>
</dbReference>
<dbReference type="PROSITE" id="PS50157">
    <property type="entry name" value="ZINC_FINGER_C2H2_2"/>
    <property type="match status" value="1"/>
</dbReference>
<comment type="caution">
    <text evidence="4">The sequence shown here is derived from an EMBL/GenBank/DDBJ whole genome shotgun (WGS) entry which is preliminary data.</text>
</comment>
<keyword evidence="5" id="KW-1185">Reference proteome</keyword>
<evidence type="ECO:0000256" key="1">
    <source>
        <dbReference type="PROSITE-ProRule" id="PRU00042"/>
    </source>
</evidence>
<dbReference type="InterPro" id="IPR013087">
    <property type="entry name" value="Znf_C2H2_type"/>
</dbReference>
<name>A0A0B2VNZ5_TOXCA</name>
<keyword evidence="1" id="KW-0479">Metal-binding</keyword>